<dbReference type="InterPro" id="IPR048315">
    <property type="entry name" value="ZSWIM9_RNaseH-like"/>
</dbReference>
<organism evidence="3 4">
    <name type="scientific">Geotrypetes seraphini</name>
    <name type="common">Gaboon caecilian</name>
    <name type="synonym">Caecilia seraphini</name>
    <dbReference type="NCBI Taxonomy" id="260995"/>
    <lineage>
        <taxon>Eukaryota</taxon>
        <taxon>Metazoa</taxon>
        <taxon>Chordata</taxon>
        <taxon>Craniata</taxon>
        <taxon>Vertebrata</taxon>
        <taxon>Euteleostomi</taxon>
        <taxon>Amphibia</taxon>
        <taxon>Gymnophiona</taxon>
        <taxon>Geotrypetes</taxon>
    </lineage>
</organism>
<dbReference type="PROSITE" id="PS50966">
    <property type="entry name" value="ZF_SWIM"/>
    <property type="match status" value="1"/>
</dbReference>
<dbReference type="RefSeq" id="XP_033816007.1">
    <property type="nucleotide sequence ID" value="XM_033960116.1"/>
</dbReference>
<dbReference type="InterPro" id="IPR049218">
    <property type="entry name" value="DUF5575_C"/>
</dbReference>
<name>A0A6P8SCU1_GEOSA</name>
<sequence>MPEYVIEQSEAESYPISLPPMPKQDAAENYPLSNQVSLLLVPESVDQQVAAEIYPLPDLTSAVFMTEIAVKQENVEMPVGEVNLADDILPAPVSIKQEGMEQPIRVNAEYKTSPSALTEASKGWLKEEELEEMLAQSHPATENEGHLIPFCSIYTAEDFSLPDPIPPSLMIASAVKQKDVEMSVGMANPAESILPLPISIKQEDKEEFVAVDNDYEISPSASTEDGIKEEDVSLPLPAASEADIPSLAVTAESFPESSTCELKDKSADLKGREFFSWMDFRLFFDVWCQENKALYKIKSSTPLDKFKISRTHGTELVATLKYGFVRLACKHAFAMQSTPRNSPWESPPCPSNIILRASPCGNRLLITEAELEHNHQLSEEEVTRYFQKFKLNSKQNLLLGMTNSISKQFLEVRDLQKMVERSSGEEPILQDLLRELTVLFSMDSRAKVKLVFCPDSVAVERIFLMTSRMRCLLQRFPSALYLHRSMSVNEDFNLYTVLCEDEESMGCECAYFVAHKDSETPIRFMVVSLLQCVPDVIKPQIQNIIVDASFKEVDLIRALLPKRTVVMSQTFALETLYNRVAQEDLSVQETMRNIIHNLASAHSADVYQRNLRELEAVSLVDFLQYFLENWHYRKEIWVACWGLSQPKRSRFSDHIRFHQEKLAPVLNPSVTLATCVGGLLRLQTLKMLTATLEEDKISTLYQSVCSAASLKLIQEEISLTRQGSYEIREQTRGFVLSDTISDFFINRTMSKCSCSIYTSSLLPCRHIFATRLWAGEAIFDLKLIQEQ</sequence>
<dbReference type="Proteomes" id="UP000515159">
    <property type="component" value="Chromosome 10"/>
</dbReference>
<accession>A0A6P8SCU1</accession>
<dbReference type="InterPro" id="IPR040854">
    <property type="entry name" value="ZSWIM9"/>
</dbReference>
<keyword evidence="1" id="KW-0479">Metal-binding</keyword>
<keyword evidence="1" id="KW-0863">Zinc-finger</keyword>
<evidence type="ECO:0000259" key="2">
    <source>
        <dbReference type="PROSITE" id="PS50966"/>
    </source>
</evidence>
<dbReference type="PANTHER" id="PTHR47086:SF6">
    <property type="match status" value="1"/>
</dbReference>
<proteinExistence type="predicted"/>
<gene>
    <name evidence="4" type="primary">LOC117367518</name>
</gene>
<dbReference type="KEGG" id="gsh:117367518"/>
<feature type="domain" description="SWIM-type" evidence="2">
    <location>
        <begin position="743"/>
        <end position="775"/>
    </location>
</feature>
<dbReference type="InterPro" id="IPR007527">
    <property type="entry name" value="Znf_SWIM"/>
</dbReference>
<dbReference type="GO" id="GO:0008270">
    <property type="term" value="F:zinc ion binding"/>
    <property type="evidence" value="ECO:0007669"/>
    <property type="project" value="UniProtKB-KW"/>
</dbReference>
<evidence type="ECO:0000313" key="3">
    <source>
        <dbReference type="Proteomes" id="UP000515159"/>
    </source>
</evidence>
<dbReference type="InterPro" id="IPR049217">
    <property type="entry name" value="DUF5575_N"/>
</dbReference>
<dbReference type="PANTHER" id="PTHR47086">
    <property type="entry name" value="BTB DOMAIN-CONTAINING PROTEIN"/>
    <property type="match status" value="1"/>
</dbReference>
<evidence type="ECO:0000313" key="4">
    <source>
        <dbReference type="RefSeq" id="XP_033816007.1"/>
    </source>
</evidence>
<protein>
    <submittedName>
        <fullName evidence="4">Uncharacterized protein ZSWIM9-like isoform X1</fullName>
    </submittedName>
</protein>
<keyword evidence="3" id="KW-1185">Reference proteome</keyword>
<dbReference type="AlphaFoldDB" id="A0A6P8SCU1"/>
<dbReference type="OrthoDB" id="9898241at2759"/>
<dbReference type="Pfam" id="PF20784">
    <property type="entry name" value="DUF5575_C"/>
    <property type="match status" value="1"/>
</dbReference>
<keyword evidence="1" id="KW-0862">Zinc</keyword>
<dbReference type="Pfam" id="PF20783">
    <property type="entry name" value="DUF5575_N"/>
    <property type="match status" value="1"/>
</dbReference>
<evidence type="ECO:0000256" key="1">
    <source>
        <dbReference type="PROSITE-ProRule" id="PRU00325"/>
    </source>
</evidence>
<dbReference type="GeneID" id="117367518"/>
<dbReference type="Pfam" id="PF17738">
    <property type="entry name" value="DUF5575"/>
    <property type="match status" value="1"/>
</dbReference>
<dbReference type="InParanoid" id="A0A6P8SCU1"/>
<reference evidence="4" key="1">
    <citation type="submission" date="2025-08" db="UniProtKB">
        <authorList>
            <consortium name="RefSeq"/>
        </authorList>
    </citation>
    <scope>IDENTIFICATION</scope>
</reference>